<organism evidence="1 2">
    <name type="scientific">Bradyrhizobium forestalis</name>
    <dbReference type="NCBI Taxonomy" id="1419263"/>
    <lineage>
        <taxon>Bacteria</taxon>
        <taxon>Pseudomonadati</taxon>
        <taxon>Pseudomonadota</taxon>
        <taxon>Alphaproteobacteria</taxon>
        <taxon>Hyphomicrobiales</taxon>
        <taxon>Nitrobacteraceae</taxon>
        <taxon>Bradyrhizobium</taxon>
    </lineage>
</organism>
<sequence length="75" mass="8770">MEPQTGGQRQHFQQSNGALLERVTIGQPELLCTRFVQRSFHWIARIAIFNFIRDCECIFQVANDLTSFLRFVLPE</sequence>
<name>A0A2M8R7I9_9BRAD</name>
<proteinExistence type="predicted"/>
<accession>A0A2M8R7I9</accession>
<comment type="caution">
    <text evidence="1">The sequence shown here is derived from an EMBL/GenBank/DDBJ whole genome shotgun (WGS) entry which is preliminary data.</text>
</comment>
<protein>
    <submittedName>
        <fullName evidence="1">Uncharacterized protein</fullName>
    </submittedName>
</protein>
<gene>
    <name evidence="1" type="ORF">CVM73_18890</name>
</gene>
<dbReference type="AlphaFoldDB" id="A0A2M8R7I9"/>
<dbReference type="EMBL" id="PGVG01000014">
    <property type="protein sequence ID" value="PJG53787.1"/>
    <property type="molecule type" value="Genomic_DNA"/>
</dbReference>
<dbReference type="Proteomes" id="UP000231194">
    <property type="component" value="Unassembled WGS sequence"/>
</dbReference>
<reference evidence="1 2" key="1">
    <citation type="submission" date="2017-11" db="EMBL/GenBank/DDBJ databases">
        <title>Bradyrhizobium forestalis sp. nov., an efficient nitrogen-fixing bacterium isolated from nodules of forest legume species in the Amazon.</title>
        <authorList>
            <person name="Costa E.M."/>
            <person name="Guimaraes A."/>
            <person name="Carvalho T.S."/>
            <person name="Rodrigues T.L."/>
            <person name="Ribeiro P.R.A."/>
            <person name="Lebbe L."/>
            <person name="Willems A."/>
            <person name="Moreira F.M.S."/>
        </authorList>
    </citation>
    <scope>NUCLEOTIDE SEQUENCE [LARGE SCALE GENOMIC DNA]</scope>
    <source>
        <strain evidence="1 2">INPA54B</strain>
    </source>
</reference>
<keyword evidence="2" id="KW-1185">Reference proteome</keyword>
<evidence type="ECO:0000313" key="1">
    <source>
        <dbReference type="EMBL" id="PJG53787.1"/>
    </source>
</evidence>
<evidence type="ECO:0000313" key="2">
    <source>
        <dbReference type="Proteomes" id="UP000231194"/>
    </source>
</evidence>